<keyword evidence="3" id="KW-0067">ATP-binding</keyword>
<proteinExistence type="predicted"/>
<organism evidence="5">
    <name type="scientific">marine sediment metagenome</name>
    <dbReference type="NCBI Taxonomy" id="412755"/>
    <lineage>
        <taxon>unclassified sequences</taxon>
        <taxon>metagenomes</taxon>
        <taxon>ecological metagenomes</taxon>
    </lineage>
</organism>
<accession>X1RHB5</accession>
<dbReference type="InterPro" id="IPR032875">
    <property type="entry name" value="Succ_CoA_lig_flav_dom"/>
</dbReference>
<dbReference type="GO" id="GO:0005524">
    <property type="term" value="F:ATP binding"/>
    <property type="evidence" value="ECO:0007669"/>
    <property type="project" value="UniProtKB-KW"/>
</dbReference>
<dbReference type="AlphaFoldDB" id="X1RHB5"/>
<keyword evidence="1" id="KW-0436">Ligase</keyword>
<protein>
    <recommendedName>
        <fullName evidence="4">Succinyl-CoA synthetase-like flavodoxin domain-containing protein</fullName>
    </recommendedName>
</protein>
<gene>
    <name evidence="5" type="ORF">S06H3_54976</name>
</gene>
<comment type="caution">
    <text evidence="5">The sequence shown here is derived from an EMBL/GenBank/DDBJ whole genome shotgun (WGS) entry which is preliminary data.</text>
</comment>
<dbReference type="Gene3D" id="3.40.50.261">
    <property type="entry name" value="Succinyl-CoA synthetase domains"/>
    <property type="match status" value="1"/>
</dbReference>
<dbReference type="PANTHER" id="PTHR43334">
    <property type="entry name" value="ACETATE--COA LIGASE [ADP-FORMING]"/>
    <property type="match status" value="1"/>
</dbReference>
<sequence length="159" mass="17545">EVGKEGKKLEGEVLKIAQRNGIRIVGPNTQGIVNTGANLVALSLNFPTVRSLSRGKGIAFICQTGYFYWDWVFRHPELGLAKAIDLGNMSDLSHTDFLQNFGDDPQTQLIALQIEEIHDGARFLELSRRITETKPIIALKAGRTQSGVRAIAKVLSQRC</sequence>
<feature type="domain" description="Succinyl-CoA synthetase-like flavodoxin" evidence="4">
    <location>
        <begin position="57"/>
        <end position="153"/>
    </location>
</feature>
<dbReference type="SUPFAM" id="SSF52210">
    <property type="entry name" value="Succinyl-CoA synthetase domains"/>
    <property type="match status" value="1"/>
</dbReference>
<keyword evidence="2" id="KW-0547">Nucleotide-binding</keyword>
<evidence type="ECO:0000313" key="5">
    <source>
        <dbReference type="EMBL" id="GAI54954.1"/>
    </source>
</evidence>
<dbReference type="Pfam" id="PF13607">
    <property type="entry name" value="Succ_CoA_lig"/>
    <property type="match status" value="1"/>
</dbReference>
<dbReference type="PANTHER" id="PTHR43334:SF2">
    <property type="entry name" value="ACETATE--COA LIGASE [ADP-FORMING]"/>
    <property type="match status" value="1"/>
</dbReference>
<dbReference type="InterPro" id="IPR016102">
    <property type="entry name" value="Succinyl-CoA_synth-like"/>
</dbReference>
<evidence type="ECO:0000256" key="1">
    <source>
        <dbReference type="ARBA" id="ARBA00022598"/>
    </source>
</evidence>
<dbReference type="GO" id="GO:0016874">
    <property type="term" value="F:ligase activity"/>
    <property type="evidence" value="ECO:0007669"/>
    <property type="project" value="UniProtKB-KW"/>
</dbReference>
<evidence type="ECO:0000256" key="3">
    <source>
        <dbReference type="ARBA" id="ARBA00022840"/>
    </source>
</evidence>
<dbReference type="EMBL" id="BARV01035208">
    <property type="protein sequence ID" value="GAI54954.1"/>
    <property type="molecule type" value="Genomic_DNA"/>
</dbReference>
<dbReference type="InterPro" id="IPR051538">
    <property type="entry name" value="Acyl-CoA_Synth/Transferase"/>
</dbReference>
<evidence type="ECO:0000256" key="2">
    <source>
        <dbReference type="ARBA" id="ARBA00022741"/>
    </source>
</evidence>
<reference evidence="5" key="1">
    <citation type="journal article" date="2014" name="Front. Microbiol.">
        <title>High frequency of phylogenetically diverse reductive dehalogenase-homologous genes in deep subseafloor sedimentary metagenomes.</title>
        <authorList>
            <person name="Kawai M."/>
            <person name="Futagami T."/>
            <person name="Toyoda A."/>
            <person name="Takaki Y."/>
            <person name="Nishi S."/>
            <person name="Hori S."/>
            <person name="Arai W."/>
            <person name="Tsubouchi T."/>
            <person name="Morono Y."/>
            <person name="Uchiyama I."/>
            <person name="Ito T."/>
            <person name="Fujiyama A."/>
            <person name="Inagaki F."/>
            <person name="Takami H."/>
        </authorList>
    </citation>
    <scope>NUCLEOTIDE SEQUENCE</scope>
    <source>
        <strain evidence="5">Expedition CK06-06</strain>
    </source>
</reference>
<feature type="non-terminal residue" evidence="5">
    <location>
        <position position="1"/>
    </location>
</feature>
<evidence type="ECO:0000259" key="4">
    <source>
        <dbReference type="Pfam" id="PF13607"/>
    </source>
</evidence>
<name>X1RHB5_9ZZZZ</name>